<accession>A0A5N0VD81</accession>
<feature type="transmembrane region" description="Helical" evidence="6">
    <location>
        <begin position="101"/>
        <end position="123"/>
    </location>
</feature>
<dbReference type="InterPro" id="IPR004840">
    <property type="entry name" value="Amino_acid_permease_CS"/>
</dbReference>
<evidence type="ECO:0000313" key="8">
    <source>
        <dbReference type="Proteomes" id="UP000319769"/>
    </source>
</evidence>
<evidence type="ECO:0000256" key="6">
    <source>
        <dbReference type="SAM" id="Phobius"/>
    </source>
</evidence>
<dbReference type="GO" id="GO:0006865">
    <property type="term" value="P:amino acid transport"/>
    <property type="evidence" value="ECO:0007669"/>
    <property type="project" value="InterPro"/>
</dbReference>
<keyword evidence="5 6" id="KW-0472">Membrane</keyword>
<evidence type="ECO:0000256" key="2">
    <source>
        <dbReference type="ARBA" id="ARBA00022448"/>
    </source>
</evidence>
<dbReference type="InterPro" id="IPR002293">
    <property type="entry name" value="AA/rel_permease1"/>
</dbReference>
<feature type="transmembrane region" description="Helical" evidence="6">
    <location>
        <begin position="393"/>
        <end position="417"/>
    </location>
</feature>
<comment type="subcellular location">
    <subcellularLocation>
        <location evidence="1">Membrane</location>
        <topology evidence="1">Multi-pass membrane protein</topology>
    </subcellularLocation>
</comment>
<feature type="transmembrane region" description="Helical" evidence="6">
    <location>
        <begin position="265"/>
        <end position="287"/>
    </location>
</feature>
<feature type="transmembrane region" description="Helical" evidence="6">
    <location>
        <begin position="471"/>
        <end position="494"/>
    </location>
</feature>
<protein>
    <submittedName>
        <fullName evidence="7">Amino acid permease</fullName>
    </submittedName>
</protein>
<dbReference type="Proteomes" id="UP000319769">
    <property type="component" value="Unassembled WGS sequence"/>
</dbReference>
<dbReference type="Pfam" id="PF13520">
    <property type="entry name" value="AA_permease_2"/>
    <property type="match status" value="1"/>
</dbReference>
<feature type="transmembrane region" description="Helical" evidence="6">
    <location>
        <begin position="28"/>
        <end position="52"/>
    </location>
</feature>
<keyword evidence="4 6" id="KW-1133">Transmembrane helix</keyword>
<feature type="transmembrane region" description="Helical" evidence="6">
    <location>
        <begin position="365"/>
        <end position="387"/>
    </location>
</feature>
<feature type="transmembrane region" description="Helical" evidence="6">
    <location>
        <begin position="438"/>
        <end position="459"/>
    </location>
</feature>
<keyword evidence="2" id="KW-0813">Transport</keyword>
<name>A0A5N0VD81_9PSEU</name>
<dbReference type="EMBL" id="VMNW02000008">
    <property type="protein sequence ID" value="KAA9164025.1"/>
    <property type="molecule type" value="Genomic_DNA"/>
</dbReference>
<dbReference type="GO" id="GO:0022857">
    <property type="term" value="F:transmembrane transporter activity"/>
    <property type="evidence" value="ECO:0007669"/>
    <property type="project" value="InterPro"/>
</dbReference>
<evidence type="ECO:0000256" key="3">
    <source>
        <dbReference type="ARBA" id="ARBA00022692"/>
    </source>
</evidence>
<comment type="caution">
    <text evidence="7">The sequence shown here is derived from an EMBL/GenBank/DDBJ whole genome shotgun (WGS) entry which is preliminary data.</text>
</comment>
<dbReference type="AlphaFoldDB" id="A0A5N0VD81"/>
<evidence type="ECO:0000256" key="4">
    <source>
        <dbReference type="ARBA" id="ARBA00022989"/>
    </source>
</evidence>
<feature type="transmembrane region" description="Helical" evidence="6">
    <location>
        <begin position="222"/>
        <end position="244"/>
    </location>
</feature>
<dbReference type="PROSITE" id="PS00218">
    <property type="entry name" value="AMINO_ACID_PERMEASE_1"/>
    <property type="match status" value="1"/>
</dbReference>
<dbReference type="PIRSF" id="PIRSF006060">
    <property type="entry name" value="AA_transporter"/>
    <property type="match status" value="1"/>
</dbReference>
<organism evidence="7 8">
    <name type="scientific">Amycolatopsis acidicola</name>
    <dbReference type="NCBI Taxonomy" id="2596893"/>
    <lineage>
        <taxon>Bacteria</taxon>
        <taxon>Bacillati</taxon>
        <taxon>Actinomycetota</taxon>
        <taxon>Actinomycetes</taxon>
        <taxon>Pseudonocardiales</taxon>
        <taxon>Pseudonocardiaceae</taxon>
        <taxon>Amycolatopsis</taxon>
    </lineage>
</organism>
<dbReference type="GO" id="GO:0016020">
    <property type="term" value="C:membrane"/>
    <property type="evidence" value="ECO:0007669"/>
    <property type="project" value="UniProtKB-SubCell"/>
</dbReference>
<feature type="transmembrane region" description="Helical" evidence="6">
    <location>
        <begin position="58"/>
        <end position="80"/>
    </location>
</feature>
<proteinExistence type="predicted"/>
<dbReference type="Gene3D" id="1.20.1740.10">
    <property type="entry name" value="Amino acid/polyamine transporter I"/>
    <property type="match status" value="1"/>
</dbReference>
<dbReference type="PANTHER" id="PTHR45649:SF26">
    <property type="entry name" value="OS04G0435100 PROTEIN"/>
    <property type="match status" value="1"/>
</dbReference>
<feature type="transmembrane region" description="Helical" evidence="6">
    <location>
        <begin position="316"/>
        <end position="344"/>
    </location>
</feature>
<evidence type="ECO:0000256" key="5">
    <source>
        <dbReference type="ARBA" id="ARBA00023136"/>
    </source>
</evidence>
<gene>
    <name evidence="7" type="ORF">FPZ12_008390</name>
</gene>
<dbReference type="PANTHER" id="PTHR45649">
    <property type="entry name" value="AMINO-ACID PERMEASE BAT1"/>
    <property type="match status" value="1"/>
</dbReference>
<evidence type="ECO:0000313" key="7">
    <source>
        <dbReference type="EMBL" id="KAA9164025.1"/>
    </source>
</evidence>
<keyword evidence="3 6" id="KW-0812">Transmembrane</keyword>
<keyword evidence="8" id="KW-1185">Reference proteome</keyword>
<dbReference type="RefSeq" id="WP_144748498.1">
    <property type="nucleotide sequence ID" value="NZ_VMNW02000008.1"/>
</dbReference>
<feature type="transmembrane region" description="Helical" evidence="6">
    <location>
        <begin position="181"/>
        <end position="202"/>
    </location>
</feature>
<evidence type="ECO:0000256" key="1">
    <source>
        <dbReference type="ARBA" id="ARBA00004141"/>
    </source>
</evidence>
<sequence>MTDSSTDDSDYLAGFGYKQELDRRLGRFSSFAAGFSFLSILTGVFMLFGFGFGAAGPAFWWSIPVIAAGQFLVAMLLAELASRYPLAGGVYQWVKQISKPLAAWTAGWLVILTICVSVAGPAVSLQVVLPQIWSGFEVFGTTDDIGTFATASGAQNAVLLGAILVVVTTVINIVGVRLMAIINNIGVFTELIGCTLLIVVLFGHAKRGPGIVLDSAGTSTGASWGIVGVLLVATLFAVNIYSGFDAAGSLAEETSNPRKFAPREIVRAVAASALMGALLVLAAQMAMPDILGQSNLQLIGSQGMAYVLKATLGDGLATVFLIAVGISIFVNALAVQASGIRMVFGMARDGRLPFAKKLSTVNPRTRSMIAASVLIGAVPIVLLLVNLGNTQLFGTLAAIASVLWYVVYLIVTVSLLIKRFKGEWPGPDHGPYFTLGRFGVVVNIIAVLFQVAVLVDIAWPRAEIYGDAAWYYQWGAFVFIGAMLVIGWMMYAYLKRKGRKNPGSEQVTRADDVSLGR</sequence>
<reference evidence="7" key="1">
    <citation type="submission" date="2019-09" db="EMBL/GenBank/DDBJ databases">
        <authorList>
            <person name="Teo W.F.A."/>
            <person name="Duangmal K."/>
        </authorList>
    </citation>
    <scope>NUCLEOTIDE SEQUENCE [LARGE SCALE GENOMIC DNA]</scope>
    <source>
        <strain evidence="7">K81G1</strain>
    </source>
</reference>
<dbReference type="OrthoDB" id="8274074at2"/>